<comment type="caution">
    <text evidence="1">The sequence shown here is derived from an EMBL/GenBank/DDBJ whole genome shotgun (WGS) entry which is preliminary data.</text>
</comment>
<evidence type="ECO:0000313" key="2">
    <source>
        <dbReference type="Proteomes" id="UP000654452"/>
    </source>
</evidence>
<gene>
    <name evidence="1" type="ORF">JJL56_32360</name>
</gene>
<dbReference type="RefSeq" id="WP_200487871.1">
    <property type="nucleotide sequence ID" value="NZ_JAEPIV010000068.1"/>
</dbReference>
<evidence type="ECO:0000313" key="1">
    <source>
        <dbReference type="EMBL" id="MBK4723536.1"/>
    </source>
</evidence>
<accession>A0ABS1I970</accession>
<proteinExistence type="predicted"/>
<protein>
    <submittedName>
        <fullName evidence="1">Uncharacterized protein</fullName>
    </submittedName>
</protein>
<dbReference type="Proteomes" id="UP000654452">
    <property type="component" value="Unassembled WGS sequence"/>
</dbReference>
<dbReference type="EMBL" id="JAEPIV010000068">
    <property type="protein sequence ID" value="MBK4723536.1"/>
    <property type="molecule type" value="Genomic_DNA"/>
</dbReference>
<keyword evidence="2" id="KW-1185">Reference proteome</keyword>
<name>A0ABS1I970_9PROT</name>
<organism evidence="1 2">
    <name type="scientific">Azospirillum aestuarii</name>
    <dbReference type="NCBI Taxonomy" id="2802052"/>
    <lineage>
        <taxon>Bacteria</taxon>
        <taxon>Pseudomonadati</taxon>
        <taxon>Pseudomonadota</taxon>
        <taxon>Alphaproteobacteria</taxon>
        <taxon>Rhodospirillales</taxon>
        <taxon>Azospirillaceae</taxon>
        <taxon>Azospirillum</taxon>
    </lineage>
</organism>
<reference evidence="1 2" key="1">
    <citation type="submission" date="2021-01" db="EMBL/GenBank/DDBJ databases">
        <title>Azospirillum sp. YIM DDC1 draft genome.</title>
        <authorList>
            <person name="Wang Y.-X."/>
        </authorList>
    </citation>
    <scope>NUCLEOTIDE SEQUENCE [LARGE SCALE GENOMIC DNA]</scope>
    <source>
        <strain evidence="1 2">YIM DDC1</strain>
    </source>
</reference>
<sequence>MQTRQIPYEFMVRWDRDGRLAGAHVQFRYVTATDAGAFVGEFVGAAEPVAAAGASGFPLHDILTEIHAAALATLEAVTAERDALAARLAAVEVPGDRSPGEAD</sequence>